<name>A0ABN2II25_9ACTN</name>
<keyword evidence="2" id="KW-0812">Transmembrane</keyword>
<reference evidence="3 4" key="1">
    <citation type="journal article" date="2019" name="Int. J. Syst. Evol. Microbiol.">
        <title>The Global Catalogue of Microorganisms (GCM) 10K type strain sequencing project: providing services to taxonomists for standard genome sequencing and annotation.</title>
        <authorList>
            <consortium name="The Broad Institute Genomics Platform"/>
            <consortium name="The Broad Institute Genome Sequencing Center for Infectious Disease"/>
            <person name="Wu L."/>
            <person name="Ma J."/>
        </authorList>
    </citation>
    <scope>NUCLEOTIDE SEQUENCE [LARGE SCALE GENOMIC DNA]</scope>
    <source>
        <strain evidence="3 4">JCM 14307</strain>
    </source>
</reference>
<evidence type="ECO:0000256" key="1">
    <source>
        <dbReference type="ARBA" id="ARBA00022729"/>
    </source>
</evidence>
<evidence type="ECO:0008006" key="5">
    <source>
        <dbReference type="Google" id="ProtNLM"/>
    </source>
</evidence>
<keyword evidence="4" id="KW-1185">Reference proteome</keyword>
<accession>A0ABN2II25</accession>
<dbReference type="Proteomes" id="UP001500280">
    <property type="component" value="Unassembled WGS sequence"/>
</dbReference>
<sequence length="188" mass="20119">MTGRKLLNGGLTLAVLVAIIGLYRLTPTQQDIQDPTPVNGIVGRAVDAGRFELKVDAVRVGKTLKIPSSSPDRKTQTSFVVVDATVTATREPIHLNRVQIRSSDGITYLGANRSGLDRVDLTGFQFAPGIPARGAFVIEMPADKLPGATLQVMEKSIMNDLEPEVNVPLDVKSPEISPVVTFTRASAS</sequence>
<dbReference type="RefSeq" id="WP_344159493.1">
    <property type="nucleotide sequence ID" value="NZ_BAAANF010000020.1"/>
</dbReference>
<evidence type="ECO:0000256" key="2">
    <source>
        <dbReference type="SAM" id="Phobius"/>
    </source>
</evidence>
<organism evidence="3 4">
    <name type="scientific">Kribbella yunnanensis</name>
    <dbReference type="NCBI Taxonomy" id="190194"/>
    <lineage>
        <taxon>Bacteria</taxon>
        <taxon>Bacillati</taxon>
        <taxon>Actinomycetota</taxon>
        <taxon>Actinomycetes</taxon>
        <taxon>Propionibacteriales</taxon>
        <taxon>Kribbellaceae</taxon>
        <taxon>Kribbella</taxon>
    </lineage>
</organism>
<comment type="caution">
    <text evidence="3">The sequence shown here is derived from an EMBL/GenBank/DDBJ whole genome shotgun (WGS) entry which is preliminary data.</text>
</comment>
<protein>
    <recommendedName>
        <fullName evidence="5">DUF4352 domain-containing protein</fullName>
    </recommendedName>
</protein>
<keyword evidence="2" id="KW-1133">Transmembrane helix</keyword>
<evidence type="ECO:0000313" key="4">
    <source>
        <dbReference type="Proteomes" id="UP001500280"/>
    </source>
</evidence>
<dbReference type="Gene3D" id="2.60.40.1240">
    <property type="match status" value="1"/>
</dbReference>
<dbReference type="EMBL" id="BAAANF010000020">
    <property type="protein sequence ID" value="GAA1705447.1"/>
    <property type="molecule type" value="Genomic_DNA"/>
</dbReference>
<feature type="transmembrane region" description="Helical" evidence="2">
    <location>
        <begin position="6"/>
        <end position="25"/>
    </location>
</feature>
<keyword evidence="1" id="KW-0732">Signal</keyword>
<gene>
    <name evidence="3" type="ORF">GCM10009745_61400</name>
</gene>
<proteinExistence type="predicted"/>
<dbReference type="InterPro" id="IPR029050">
    <property type="entry name" value="Immunoprotect_excell_Ig-like"/>
</dbReference>
<keyword evidence="2" id="KW-0472">Membrane</keyword>
<evidence type="ECO:0000313" key="3">
    <source>
        <dbReference type="EMBL" id="GAA1705447.1"/>
    </source>
</evidence>